<accession>A0AAN9TW63</accession>
<evidence type="ECO:0000313" key="3">
    <source>
        <dbReference type="Proteomes" id="UP001367676"/>
    </source>
</evidence>
<organism evidence="2 3">
    <name type="scientific">Parthenolecanium corni</name>
    <dbReference type="NCBI Taxonomy" id="536013"/>
    <lineage>
        <taxon>Eukaryota</taxon>
        <taxon>Metazoa</taxon>
        <taxon>Ecdysozoa</taxon>
        <taxon>Arthropoda</taxon>
        <taxon>Hexapoda</taxon>
        <taxon>Insecta</taxon>
        <taxon>Pterygota</taxon>
        <taxon>Neoptera</taxon>
        <taxon>Paraneoptera</taxon>
        <taxon>Hemiptera</taxon>
        <taxon>Sternorrhyncha</taxon>
        <taxon>Coccoidea</taxon>
        <taxon>Coccidae</taxon>
        <taxon>Parthenolecanium</taxon>
    </lineage>
</organism>
<feature type="region of interest" description="Disordered" evidence="1">
    <location>
        <begin position="70"/>
        <end position="130"/>
    </location>
</feature>
<comment type="caution">
    <text evidence="2">The sequence shown here is derived from an EMBL/GenBank/DDBJ whole genome shotgun (WGS) entry which is preliminary data.</text>
</comment>
<protein>
    <submittedName>
        <fullName evidence="2">Uncharacterized protein</fullName>
    </submittedName>
</protein>
<keyword evidence="3" id="KW-1185">Reference proteome</keyword>
<dbReference type="Proteomes" id="UP001367676">
    <property type="component" value="Unassembled WGS sequence"/>
</dbReference>
<reference evidence="2 3" key="1">
    <citation type="submission" date="2024-03" db="EMBL/GenBank/DDBJ databases">
        <title>Adaptation during the transition from Ophiocordyceps entomopathogen to insect associate is accompanied by gene loss and intensified selection.</title>
        <authorList>
            <person name="Ward C.M."/>
            <person name="Onetto C.A."/>
            <person name="Borneman A.R."/>
        </authorList>
    </citation>
    <scope>NUCLEOTIDE SEQUENCE [LARGE SCALE GENOMIC DNA]</scope>
    <source>
        <strain evidence="2">AWRI1</strain>
        <tissue evidence="2">Single Adult Female</tissue>
    </source>
</reference>
<dbReference type="AlphaFoldDB" id="A0AAN9TW63"/>
<sequence length="201" mass="21535">MSFTHDTDRVELPQPRTIAYNTINTAIYTAECAPPITAETPQTVQLSSSPAPAIAPSKCIATANHVRDNLQSADVHPPPPPTNRPSRRRSIFTPPHTSGPTIVTPTLIAPSNTPYSPTPPPPRETTLSTSDVRKCGARREGFCSVLWKIITFSKAVTVTVSSGKSKYSGTIFADISSTSPNSSNSSPAARFVVVSRTRNVH</sequence>
<feature type="compositionally biased region" description="Polar residues" evidence="1">
    <location>
        <begin position="95"/>
        <end position="104"/>
    </location>
</feature>
<evidence type="ECO:0000313" key="2">
    <source>
        <dbReference type="EMBL" id="KAK7590151.1"/>
    </source>
</evidence>
<proteinExistence type="predicted"/>
<name>A0AAN9TW63_9HEMI</name>
<dbReference type="EMBL" id="JBBCAQ010000022">
    <property type="protein sequence ID" value="KAK7590151.1"/>
    <property type="molecule type" value="Genomic_DNA"/>
</dbReference>
<gene>
    <name evidence="2" type="ORF">V9T40_001764</name>
</gene>
<evidence type="ECO:0000256" key="1">
    <source>
        <dbReference type="SAM" id="MobiDB-lite"/>
    </source>
</evidence>